<reference evidence="1 2" key="1">
    <citation type="submission" date="2023-03" db="EMBL/GenBank/DDBJ databases">
        <title>High recombination rates correlate with genetic variation in Cardiocondyla obscurior ants.</title>
        <authorList>
            <person name="Errbii M."/>
        </authorList>
    </citation>
    <scope>NUCLEOTIDE SEQUENCE [LARGE SCALE GENOMIC DNA]</scope>
    <source>
        <strain evidence="1">Alpha-2009</strain>
        <tissue evidence="1">Whole body</tissue>
    </source>
</reference>
<dbReference type="EMBL" id="JADYXP020000014">
    <property type="protein sequence ID" value="KAL0110311.1"/>
    <property type="molecule type" value="Genomic_DNA"/>
</dbReference>
<keyword evidence="2" id="KW-1185">Reference proteome</keyword>
<dbReference type="Proteomes" id="UP001430953">
    <property type="component" value="Unassembled WGS sequence"/>
</dbReference>
<evidence type="ECO:0000313" key="1">
    <source>
        <dbReference type="EMBL" id="KAL0110311.1"/>
    </source>
</evidence>
<name>A0AAW2F730_9HYME</name>
<gene>
    <name evidence="1" type="ORF">PUN28_013755</name>
</gene>
<comment type="caution">
    <text evidence="1">The sequence shown here is derived from an EMBL/GenBank/DDBJ whole genome shotgun (WGS) entry which is preliminary data.</text>
</comment>
<protein>
    <submittedName>
        <fullName evidence="1">Uncharacterized protein</fullName>
    </submittedName>
</protein>
<sequence length="114" mass="13299">MYIKHNRTFGIPALFRDVTRYKRSHCASDVSNEAVMYYAIVSRTKIRSRTGSLARLGCSMGNAVVKRACHTRLILFTTAFRDRRSKTEREREKGDYTFRRNRRDLGEFGRGTVE</sequence>
<proteinExistence type="predicted"/>
<evidence type="ECO:0000313" key="2">
    <source>
        <dbReference type="Proteomes" id="UP001430953"/>
    </source>
</evidence>
<dbReference type="AlphaFoldDB" id="A0AAW2F730"/>
<accession>A0AAW2F730</accession>
<organism evidence="1 2">
    <name type="scientific">Cardiocondyla obscurior</name>
    <dbReference type="NCBI Taxonomy" id="286306"/>
    <lineage>
        <taxon>Eukaryota</taxon>
        <taxon>Metazoa</taxon>
        <taxon>Ecdysozoa</taxon>
        <taxon>Arthropoda</taxon>
        <taxon>Hexapoda</taxon>
        <taxon>Insecta</taxon>
        <taxon>Pterygota</taxon>
        <taxon>Neoptera</taxon>
        <taxon>Endopterygota</taxon>
        <taxon>Hymenoptera</taxon>
        <taxon>Apocrita</taxon>
        <taxon>Aculeata</taxon>
        <taxon>Formicoidea</taxon>
        <taxon>Formicidae</taxon>
        <taxon>Myrmicinae</taxon>
        <taxon>Cardiocondyla</taxon>
    </lineage>
</organism>